<evidence type="ECO:0000313" key="1">
    <source>
        <dbReference type="EMBL" id="KAI4303611.1"/>
    </source>
</evidence>
<reference evidence="2" key="1">
    <citation type="journal article" date="2023" name="Front. Plant Sci.">
        <title>Chromosomal-level genome assembly of Melastoma candidum provides insights into trichome evolution.</title>
        <authorList>
            <person name="Zhong Y."/>
            <person name="Wu W."/>
            <person name="Sun C."/>
            <person name="Zou P."/>
            <person name="Liu Y."/>
            <person name="Dai S."/>
            <person name="Zhou R."/>
        </authorList>
    </citation>
    <scope>NUCLEOTIDE SEQUENCE [LARGE SCALE GENOMIC DNA]</scope>
</reference>
<proteinExistence type="predicted"/>
<sequence length="318" mass="35128">MEADAGDVKKTGAGDRGVAGRIPKNGKMWQSHRCYLQHRVLQAFLSIALILGNGLYNFSKVMFITILNINSRMNQKNGKITPGEEKPDQSTRGSTRRSCRRTSVSIGVVGYLVFAIVSTITILIVFPQLKWSHRHEHGLQLQQSGPFRSRSSVRKENGLVAALTGCRLIKSVVSVACILMQDFKTAHYTQNSPRAMILSQAFDVGNPKGDFKAPYALVYRNMAKLGVQGFSALQEQCLQQCYGFFAFSALVNHIRDLAPLKFGKRMPLPMLNAKKAELMVPVVASGLICGEVLWILPASVLALASSDMHESWATLSEW</sequence>
<dbReference type="EMBL" id="CM042891">
    <property type="protein sequence ID" value="KAI4303611.1"/>
    <property type="molecule type" value="Genomic_DNA"/>
</dbReference>
<comment type="caution">
    <text evidence="1">The sequence shown here is derived from an EMBL/GenBank/DDBJ whole genome shotgun (WGS) entry which is preliminary data.</text>
</comment>
<accession>A0ACB9L1D9</accession>
<organism evidence="1 2">
    <name type="scientific">Melastoma candidum</name>
    <dbReference type="NCBI Taxonomy" id="119954"/>
    <lineage>
        <taxon>Eukaryota</taxon>
        <taxon>Viridiplantae</taxon>
        <taxon>Streptophyta</taxon>
        <taxon>Embryophyta</taxon>
        <taxon>Tracheophyta</taxon>
        <taxon>Spermatophyta</taxon>
        <taxon>Magnoliopsida</taxon>
        <taxon>eudicotyledons</taxon>
        <taxon>Gunneridae</taxon>
        <taxon>Pentapetalae</taxon>
        <taxon>rosids</taxon>
        <taxon>malvids</taxon>
        <taxon>Myrtales</taxon>
        <taxon>Melastomataceae</taxon>
        <taxon>Melastomatoideae</taxon>
        <taxon>Melastomateae</taxon>
        <taxon>Melastoma</taxon>
    </lineage>
</organism>
<protein>
    <submittedName>
        <fullName evidence="1">Uncharacterized protein</fullName>
    </submittedName>
</protein>
<name>A0ACB9L1D9_9MYRT</name>
<dbReference type="Proteomes" id="UP001057402">
    <property type="component" value="Chromosome 12"/>
</dbReference>
<gene>
    <name evidence="1" type="ORF">MLD38_039219</name>
</gene>
<keyword evidence="2" id="KW-1185">Reference proteome</keyword>
<evidence type="ECO:0000313" key="2">
    <source>
        <dbReference type="Proteomes" id="UP001057402"/>
    </source>
</evidence>